<feature type="domain" description="DNA methylase adenine-specific" evidence="8">
    <location>
        <begin position="178"/>
        <end position="486"/>
    </location>
</feature>
<dbReference type="Gene3D" id="3.40.50.150">
    <property type="entry name" value="Vaccinia Virus protein VP39"/>
    <property type="match status" value="1"/>
</dbReference>
<dbReference type="GO" id="GO:0032259">
    <property type="term" value="P:methylation"/>
    <property type="evidence" value="ECO:0007669"/>
    <property type="project" value="UniProtKB-KW"/>
</dbReference>
<keyword evidence="4" id="KW-0808">Transferase</keyword>
<evidence type="ECO:0000256" key="2">
    <source>
        <dbReference type="ARBA" id="ARBA00011900"/>
    </source>
</evidence>
<dbReference type="NCBIfam" id="TIGR00497">
    <property type="entry name" value="hsdM"/>
    <property type="match status" value="1"/>
</dbReference>
<evidence type="ECO:0000256" key="5">
    <source>
        <dbReference type="ARBA" id="ARBA00022691"/>
    </source>
</evidence>
<name>A0AAN4W4I1_9BACT</name>
<dbReference type="GO" id="GO:0003677">
    <property type="term" value="F:DNA binding"/>
    <property type="evidence" value="ECO:0007669"/>
    <property type="project" value="InterPro"/>
</dbReference>
<comment type="caution">
    <text evidence="10">The sequence shown here is derived from an EMBL/GenBank/DDBJ whole genome shotgun (WGS) entry which is preliminary data.</text>
</comment>
<keyword evidence="6" id="KW-0680">Restriction system</keyword>
<evidence type="ECO:0000256" key="1">
    <source>
        <dbReference type="ARBA" id="ARBA00006594"/>
    </source>
</evidence>
<reference evidence="10 11" key="1">
    <citation type="submission" date="2021-12" db="EMBL/GenBank/DDBJ databases">
        <title>Genome sequencing of bacteria with rrn-lacking chromosome and rrn-plasmid.</title>
        <authorList>
            <person name="Anda M."/>
            <person name="Iwasaki W."/>
        </authorList>
    </citation>
    <scope>NUCLEOTIDE SEQUENCE [LARGE SCALE GENOMIC DNA]</scope>
    <source>
        <strain evidence="10 11">NBRC 15940</strain>
    </source>
</reference>
<dbReference type="GO" id="GO:0008170">
    <property type="term" value="F:N-methyltransferase activity"/>
    <property type="evidence" value="ECO:0007669"/>
    <property type="project" value="InterPro"/>
</dbReference>
<proteinExistence type="inferred from homology"/>
<dbReference type="InterPro" id="IPR022749">
    <property type="entry name" value="D12N6_MeTrfase_N"/>
</dbReference>
<sequence>MGAAHKQQLEAQLWKIADTLRGKMDADEFRDYILGFIFYKYLSEKMDLYANQILAEDGIQYASLDENSEEGKEYLEAVKEEALAQLGYFLKPQELFAAMVARGKQTEGGFILEDLGKVLRAIEQSTMGTESEDDFGGLFEDLDLTSSKLGRTEAQKNDLIVQVLVHLAEIDFQLEDTEIDVLGDAYEYLIGQFASGAGKKAGEFYTPQQVSTILARLVTSGKSQLKSVYDPTCGSGSLLLRVAREMKKNGARVDHFYGQEMNRTTYNLARMNMTLHDVHFRDFDIKQEDTLEHPEHRGMEFEAVVANPPFSANWSANAVHLSDDRFSAYGKLAPKTKADYAFVQHMISQLAENGTMAVVLPHGVLFRGAAEGHIRQYLIEDCNYLDAVIGLPANIFYGTSIPTCILVFKKCRKADDSVLFIDASQHFEKGKNQNQLREEDIERIISTYEQRTTVDKYAYHASLEEIRENDYNLNIPRYVDTFEEEEPVDLEAVSQQLQAVDQKMATLDSDIADFCKELGIKTPF</sequence>
<feature type="domain" description="N6 adenine-specific DNA methyltransferase N-terminal" evidence="9">
    <location>
        <begin position="9"/>
        <end position="166"/>
    </location>
</feature>
<dbReference type="PANTHER" id="PTHR42933">
    <property type="entry name" value="SLR6095 PROTEIN"/>
    <property type="match status" value="1"/>
</dbReference>
<dbReference type="InterPro" id="IPR038333">
    <property type="entry name" value="T1MK-like_N_sf"/>
</dbReference>
<dbReference type="EMBL" id="BQKE01000009">
    <property type="protein sequence ID" value="GJM64987.1"/>
    <property type="molecule type" value="Genomic_DNA"/>
</dbReference>
<keyword evidence="5" id="KW-0949">S-adenosyl-L-methionine</keyword>
<keyword evidence="11" id="KW-1185">Reference proteome</keyword>
<gene>
    <name evidence="10" type="primary">hsdM_1</name>
    <name evidence="10" type="ORF">PEDI_55390</name>
</gene>
<evidence type="ECO:0000259" key="8">
    <source>
        <dbReference type="Pfam" id="PF02384"/>
    </source>
</evidence>
<accession>A0AAN4W4I1</accession>
<dbReference type="PRINTS" id="PR00507">
    <property type="entry name" value="N12N6MTFRASE"/>
</dbReference>
<protein>
    <recommendedName>
        <fullName evidence="2">site-specific DNA-methyltransferase (adenine-specific)</fullName>
        <ecNumber evidence="2">2.1.1.72</ecNumber>
    </recommendedName>
</protein>
<evidence type="ECO:0000256" key="7">
    <source>
        <dbReference type="ARBA" id="ARBA00047942"/>
    </source>
</evidence>
<evidence type="ECO:0000256" key="4">
    <source>
        <dbReference type="ARBA" id="ARBA00022679"/>
    </source>
</evidence>
<dbReference type="RefSeq" id="WP_338240066.1">
    <property type="nucleotide sequence ID" value="NZ_BQKE01000009.1"/>
</dbReference>
<dbReference type="EC" id="2.1.1.72" evidence="2"/>
<dbReference type="Pfam" id="PF12161">
    <property type="entry name" value="HsdM_N"/>
    <property type="match status" value="1"/>
</dbReference>
<dbReference type="Pfam" id="PF02384">
    <property type="entry name" value="N6_Mtase"/>
    <property type="match status" value="1"/>
</dbReference>
<evidence type="ECO:0000313" key="11">
    <source>
        <dbReference type="Proteomes" id="UP001310022"/>
    </source>
</evidence>
<comment type="similarity">
    <text evidence="1">Belongs to the N(4)/N(6)-methyltransferase family.</text>
</comment>
<dbReference type="GO" id="GO:0009307">
    <property type="term" value="P:DNA restriction-modification system"/>
    <property type="evidence" value="ECO:0007669"/>
    <property type="project" value="UniProtKB-KW"/>
</dbReference>
<dbReference type="GO" id="GO:0009007">
    <property type="term" value="F:site-specific DNA-methyltransferase (adenine-specific) activity"/>
    <property type="evidence" value="ECO:0007669"/>
    <property type="project" value="UniProtKB-EC"/>
</dbReference>
<dbReference type="InterPro" id="IPR029063">
    <property type="entry name" value="SAM-dependent_MTases_sf"/>
</dbReference>
<evidence type="ECO:0000313" key="10">
    <source>
        <dbReference type="EMBL" id="GJM64987.1"/>
    </source>
</evidence>
<dbReference type="InterPro" id="IPR051537">
    <property type="entry name" value="DNA_Adenine_Mtase"/>
</dbReference>
<evidence type="ECO:0000259" key="9">
    <source>
        <dbReference type="Pfam" id="PF12161"/>
    </source>
</evidence>
<organism evidence="10 11">
    <name type="scientific">Persicobacter diffluens</name>
    <dbReference type="NCBI Taxonomy" id="981"/>
    <lineage>
        <taxon>Bacteria</taxon>
        <taxon>Pseudomonadati</taxon>
        <taxon>Bacteroidota</taxon>
        <taxon>Cytophagia</taxon>
        <taxon>Cytophagales</taxon>
        <taxon>Persicobacteraceae</taxon>
        <taxon>Persicobacter</taxon>
    </lineage>
</organism>
<dbReference type="InterPro" id="IPR003356">
    <property type="entry name" value="DNA_methylase_A-5"/>
</dbReference>
<dbReference type="Gene3D" id="1.20.1260.30">
    <property type="match status" value="1"/>
</dbReference>
<comment type="catalytic activity">
    <reaction evidence="7">
        <text>a 2'-deoxyadenosine in DNA + S-adenosyl-L-methionine = an N(6)-methyl-2'-deoxyadenosine in DNA + S-adenosyl-L-homocysteine + H(+)</text>
        <dbReference type="Rhea" id="RHEA:15197"/>
        <dbReference type="Rhea" id="RHEA-COMP:12418"/>
        <dbReference type="Rhea" id="RHEA-COMP:12419"/>
        <dbReference type="ChEBI" id="CHEBI:15378"/>
        <dbReference type="ChEBI" id="CHEBI:57856"/>
        <dbReference type="ChEBI" id="CHEBI:59789"/>
        <dbReference type="ChEBI" id="CHEBI:90615"/>
        <dbReference type="ChEBI" id="CHEBI:90616"/>
        <dbReference type="EC" id="2.1.1.72"/>
    </reaction>
</comment>
<dbReference type="SUPFAM" id="SSF53335">
    <property type="entry name" value="S-adenosyl-L-methionine-dependent methyltransferases"/>
    <property type="match status" value="1"/>
</dbReference>
<dbReference type="Proteomes" id="UP001310022">
    <property type="component" value="Unassembled WGS sequence"/>
</dbReference>
<evidence type="ECO:0000256" key="3">
    <source>
        <dbReference type="ARBA" id="ARBA00022603"/>
    </source>
</evidence>
<keyword evidence="3" id="KW-0489">Methyltransferase</keyword>
<evidence type="ECO:0000256" key="6">
    <source>
        <dbReference type="ARBA" id="ARBA00022747"/>
    </source>
</evidence>
<dbReference type="AlphaFoldDB" id="A0AAN4W4I1"/>
<dbReference type="InterPro" id="IPR004546">
    <property type="entry name" value="Restrct_endonuc_T1M"/>
</dbReference>
<dbReference type="PANTHER" id="PTHR42933:SF1">
    <property type="entry name" value="SITE-SPECIFIC DNA-METHYLTRANSFERASE (ADENINE-SPECIFIC)"/>
    <property type="match status" value="1"/>
</dbReference>